<feature type="region of interest" description="Disordered" evidence="1">
    <location>
        <begin position="141"/>
        <end position="166"/>
    </location>
</feature>
<feature type="region of interest" description="Disordered" evidence="1">
    <location>
        <begin position="25"/>
        <end position="64"/>
    </location>
</feature>
<feature type="compositionally biased region" description="Basic and acidic residues" evidence="1">
    <location>
        <begin position="25"/>
        <end position="34"/>
    </location>
</feature>
<comment type="caution">
    <text evidence="2">The sequence shown here is derived from an EMBL/GenBank/DDBJ whole genome shotgun (WGS) entry which is preliminary data.</text>
</comment>
<organism evidence="2 3">
    <name type="scientific">Salinicoccus jeotgali</name>
    <dbReference type="NCBI Taxonomy" id="381634"/>
    <lineage>
        <taxon>Bacteria</taxon>
        <taxon>Bacillati</taxon>
        <taxon>Bacillota</taxon>
        <taxon>Bacilli</taxon>
        <taxon>Bacillales</taxon>
        <taxon>Staphylococcaceae</taxon>
        <taxon>Salinicoccus</taxon>
    </lineage>
</organism>
<evidence type="ECO:0000313" key="2">
    <source>
        <dbReference type="EMBL" id="GAA3723149.1"/>
    </source>
</evidence>
<reference evidence="3" key="1">
    <citation type="journal article" date="2019" name="Int. J. Syst. Evol. Microbiol.">
        <title>The Global Catalogue of Microorganisms (GCM) 10K type strain sequencing project: providing services to taxonomists for standard genome sequencing and annotation.</title>
        <authorList>
            <consortium name="The Broad Institute Genomics Platform"/>
            <consortium name="The Broad Institute Genome Sequencing Center for Infectious Disease"/>
            <person name="Wu L."/>
            <person name="Ma J."/>
        </authorList>
    </citation>
    <scope>NUCLEOTIDE SEQUENCE [LARGE SCALE GENOMIC DNA]</scope>
    <source>
        <strain evidence="3">JCM 16981</strain>
    </source>
</reference>
<dbReference type="EMBL" id="BAABCK010000021">
    <property type="protein sequence ID" value="GAA3723149.1"/>
    <property type="molecule type" value="Genomic_DNA"/>
</dbReference>
<dbReference type="InterPro" id="IPR009636">
    <property type="entry name" value="SCAF"/>
</dbReference>
<accession>A0ABP7ER51</accession>
<keyword evidence="3" id="KW-1185">Reference proteome</keyword>
<proteinExistence type="predicted"/>
<protein>
    <recommendedName>
        <fullName evidence="4">Scaffolding protein</fullName>
    </recommendedName>
</protein>
<evidence type="ECO:0000256" key="1">
    <source>
        <dbReference type="SAM" id="MobiDB-lite"/>
    </source>
</evidence>
<evidence type="ECO:0008006" key="4">
    <source>
        <dbReference type="Google" id="ProtNLM"/>
    </source>
</evidence>
<dbReference type="Proteomes" id="UP001500920">
    <property type="component" value="Unassembled WGS sequence"/>
</dbReference>
<sequence>MRDLGVDEEHIPKIIDEHHDTVREYKESASKADDLQSQLDTANEEITERDNQIEQLKNSTDNEELQKKLNEYETSNADYENKLKQVQLDSAIKLAVAKEANDPSDVLAFIDKDGLEVAEDGTIKGLDDKLSTLKENKPYLFQAQKKTGRTPQEGGPAPSITKEDFDKMSYTEKNDLYNNNKQLYDEFTK</sequence>
<evidence type="ECO:0000313" key="3">
    <source>
        <dbReference type="Proteomes" id="UP001500920"/>
    </source>
</evidence>
<dbReference type="Pfam" id="PF06810">
    <property type="entry name" value="Phage_scaffold"/>
    <property type="match status" value="1"/>
</dbReference>
<name>A0ABP7ER51_9STAP</name>
<gene>
    <name evidence="2" type="ORF">GCM10022378_11570</name>
</gene>